<feature type="transmembrane region" description="Helical" evidence="15">
    <location>
        <begin position="318"/>
        <end position="340"/>
    </location>
</feature>
<evidence type="ECO:0000256" key="9">
    <source>
        <dbReference type="ARBA" id="ARBA00023065"/>
    </source>
</evidence>
<dbReference type="InterPro" id="IPR011640">
    <property type="entry name" value="Fe2_transport_prot_B_C"/>
</dbReference>
<feature type="transmembrane region" description="Helical" evidence="15">
    <location>
        <begin position="569"/>
        <end position="589"/>
    </location>
</feature>
<dbReference type="GO" id="GO:0005886">
    <property type="term" value="C:plasma membrane"/>
    <property type="evidence" value="ECO:0007669"/>
    <property type="project" value="UniProtKB-SubCell"/>
</dbReference>
<dbReference type="CDD" id="cd01879">
    <property type="entry name" value="FeoB"/>
    <property type="match status" value="1"/>
</dbReference>
<evidence type="ECO:0000256" key="3">
    <source>
        <dbReference type="ARBA" id="ARBA00022475"/>
    </source>
</evidence>
<feature type="transmembrane region" description="Helical" evidence="15">
    <location>
        <begin position="385"/>
        <end position="405"/>
    </location>
</feature>
<dbReference type="InterPro" id="IPR011642">
    <property type="entry name" value="Gate_dom"/>
</dbReference>
<dbReference type="GO" id="GO:0015093">
    <property type="term" value="F:ferrous iron transmembrane transporter activity"/>
    <property type="evidence" value="ECO:0007669"/>
    <property type="project" value="UniProtKB-UniRule"/>
</dbReference>
<feature type="binding site" evidence="13">
    <location>
        <begin position="114"/>
        <end position="117"/>
    </location>
    <ligand>
        <name>GTP</name>
        <dbReference type="ChEBI" id="CHEBI:37565"/>
        <label>1</label>
    </ligand>
</feature>
<evidence type="ECO:0000259" key="16">
    <source>
        <dbReference type="PROSITE" id="PS51711"/>
    </source>
</evidence>
<dbReference type="InterPro" id="IPR050860">
    <property type="entry name" value="FeoB_GTPase"/>
</dbReference>
<feature type="transmembrane region" description="Helical" evidence="15">
    <location>
        <begin position="278"/>
        <end position="298"/>
    </location>
</feature>
<accession>A0A3M8QPQ5</accession>
<comment type="subcellular location">
    <subcellularLocation>
        <location evidence="15">Cell inner membrane</location>
        <topology evidence="15">Multi-pass membrane protein</topology>
    </subcellularLocation>
    <subcellularLocation>
        <location evidence="1">Cell membrane</location>
        <topology evidence="1">Multi-pass membrane protein</topology>
    </subcellularLocation>
</comment>
<feature type="transmembrane region" description="Helical" evidence="15">
    <location>
        <begin position="253"/>
        <end position="271"/>
    </location>
</feature>
<dbReference type="Pfam" id="PF07670">
    <property type="entry name" value="Gate"/>
    <property type="match status" value="2"/>
</dbReference>
<feature type="binding site" evidence="14">
    <location>
        <position position="23"/>
    </location>
    <ligand>
        <name>Mg(2+)</name>
        <dbReference type="ChEBI" id="CHEBI:18420"/>
        <label>2</label>
    </ligand>
</feature>
<feature type="binding site" evidence="14">
    <location>
        <position position="19"/>
    </location>
    <ligand>
        <name>Mg(2+)</name>
        <dbReference type="ChEBI" id="CHEBI:18420"/>
        <label>2</label>
    </ligand>
</feature>
<feature type="transmembrane region" description="Helical" evidence="15">
    <location>
        <begin position="494"/>
        <end position="517"/>
    </location>
</feature>
<evidence type="ECO:0000256" key="2">
    <source>
        <dbReference type="ARBA" id="ARBA00022448"/>
    </source>
</evidence>
<dbReference type="Pfam" id="PF02421">
    <property type="entry name" value="FeoB_N"/>
    <property type="match status" value="1"/>
</dbReference>
<keyword evidence="10 13" id="KW-0342">GTP-binding</keyword>
<evidence type="ECO:0000256" key="15">
    <source>
        <dbReference type="RuleBase" id="RU362098"/>
    </source>
</evidence>
<dbReference type="GO" id="GO:0046872">
    <property type="term" value="F:metal ion binding"/>
    <property type="evidence" value="ECO:0007669"/>
    <property type="project" value="UniProtKB-KW"/>
</dbReference>
<proteinExistence type="inferred from homology"/>
<dbReference type="GO" id="GO:0005525">
    <property type="term" value="F:GTP binding"/>
    <property type="evidence" value="ECO:0007669"/>
    <property type="project" value="UniProtKB-KW"/>
</dbReference>
<feature type="transmembrane region" description="Helical" evidence="15">
    <location>
        <begin position="440"/>
        <end position="459"/>
    </location>
</feature>
<comment type="similarity">
    <text evidence="15">Belongs to the TRAFAC class TrmE-Era-EngA-EngB-Septin-like GTPase superfamily. FeoB GTPase (TC 9.A.8) family.</text>
</comment>
<dbReference type="RefSeq" id="WP_123105711.1">
    <property type="nucleotide sequence ID" value="NZ_CP127527.1"/>
</dbReference>
<keyword evidence="9" id="KW-0406">Ion transport</keyword>
<feature type="binding site" evidence="13">
    <location>
        <begin position="33"/>
        <end position="37"/>
    </location>
    <ligand>
        <name>GTP</name>
        <dbReference type="ChEBI" id="CHEBI:37565"/>
        <label>1</label>
    </ligand>
</feature>
<keyword evidence="14" id="KW-0479">Metal-binding</keyword>
<keyword evidence="3" id="KW-1003">Cell membrane</keyword>
<feature type="transmembrane region" description="Helical" evidence="15">
    <location>
        <begin position="537"/>
        <end position="557"/>
    </location>
</feature>
<dbReference type="AlphaFoldDB" id="A0A3M8QPQ5"/>
<reference evidence="17" key="1">
    <citation type="submission" date="2018-10" db="EMBL/GenBank/DDBJ databases">
        <title>Acidithiobacillus sulfuriphilus sp. nov.: an extremely acidophilic sulfur-oxidizing chemolithotroph isolated from a neutral pH environment.</title>
        <authorList>
            <person name="Falagan C."/>
            <person name="Moya-Beltran A."/>
            <person name="Quatrini R."/>
            <person name="Johnson D.B."/>
        </authorList>
    </citation>
    <scope>NUCLEOTIDE SEQUENCE [LARGE SCALE GENOMIC DNA]</scope>
    <source>
        <strain evidence="17">CJ-2</strain>
    </source>
</reference>
<keyword evidence="7 15" id="KW-1133">Transmembrane helix</keyword>
<evidence type="ECO:0000256" key="8">
    <source>
        <dbReference type="ARBA" id="ARBA00023004"/>
    </source>
</evidence>
<keyword evidence="2 15" id="KW-0813">Transport</keyword>
<feature type="transmembrane region" description="Helical" evidence="15">
    <location>
        <begin position="210"/>
        <end position="233"/>
    </location>
</feature>
<dbReference type="SUPFAM" id="SSF52540">
    <property type="entry name" value="P-loop containing nucleoside triphosphate hydrolases"/>
    <property type="match status" value="1"/>
</dbReference>
<keyword evidence="6 13" id="KW-0547">Nucleotide-binding</keyword>
<evidence type="ECO:0000256" key="4">
    <source>
        <dbReference type="ARBA" id="ARBA00022496"/>
    </source>
</evidence>
<dbReference type="Gene3D" id="3.40.50.300">
    <property type="entry name" value="P-loop containing nucleotide triphosphate hydrolases"/>
    <property type="match status" value="1"/>
</dbReference>
<dbReference type="OrthoDB" id="5287725at2"/>
<keyword evidence="14" id="KW-0460">Magnesium</keyword>
<keyword evidence="8 15" id="KW-0408">Iron</keyword>
<dbReference type="PANTHER" id="PTHR43185">
    <property type="entry name" value="FERROUS IRON TRANSPORT PROTEIN B"/>
    <property type="match status" value="1"/>
</dbReference>
<dbReference type="PANTHER" id="PTHR43185:SF1">
    <property type="entry name" value="FE(2+) TRANSPORTER FEOB"/>
    <property type="match status" value="1"/>
</dbReference>
<evidence type="ECO:0000256" key="14">
    <source>
        <dbReference type="PIRSR" id="PIRSR603373-2"/>
    </source>
</evidence>
<feature type="domain" description="FeoB-type G" evidence="16">
    <location>
        <begin position="1"/>
        <end position="166"/>
    </location>
</feature>
<dbReference type="EMBL" id="RIZI01000191">
    <property type="protein sequence ID" value="RNF58249.1"/>
    <property type="molecule type" value="Genomic_DNA"/>
</dbReference>
<dbReference type="InterPro" id="IPR030389">
    <property type="entry name" value="G_FEOB_dom"/>
</dbReference>
<organism evidence="17">
    <name type="scientific">Acidithiobacillus sulfuriphilus</name>
    <dbReference type="NCBI Taxonomy" id="1867749"/>
    <lineage>
        <taxon>Bacteria</taxon>
        <taxon>Pseudomonadati</taxon>
        <taxon>Pseudomonadota</taxon>
        <taxon>Acidithiobacillia</taxon>
        <taxon>Acidithiobacillales</taxon>
        <taxon>Acidithiobacillaceae</taxon>
        <taxon>Acidithiobacillus</taxon>
    </lineage>
</organism>
<dbReference type="InterPro" id="IPR003373">
    <property type="entry name" value="Fe2_transport_prot-B"/>
</dbReference>
<keyword evidence="11 15" id="KW-0472">Membrane</keyword>
<name>A0A3M8QPQ5_9PROT</name>
<dbReference type="NCBIfam" id="TIGR00437">
    <property type="entry name" value="feoB"/>
    <property type="match status" value="1"/>
</dbReference>
<dbReference type="Pfam" id="PF07664">
    <property type="entry name" value="FeoB_C"/>
    <property type="match status" value="1"/>
</dbReference>
<keyword evidence="4 15" id="KW-0410">Iron transport</keyword>
<feature type="binding site" evidence="14">
    <location>
        <position position="22"/>
    </location>
    <ligand>
        <name>Mg(2+)</name>
        <dbReference type="ChEBI" id="CHEBI:18420"/>
        <label>1</label>
    </ligand>
</feature>
<evidence type="ECO:0000313" key="17">
    <source>
        <dbReference type="EMBL" id="RNF58249.1"/>
    </source>
</evidence>
<keyword evidence="5 15" id="KW-0812">Transmembrane</keyword>
<dbReference type="InterPro" id="IPR027417">
    <property type="entry name" value="P-loop_NTPase"/>
</dbReference>
<evidence type="ECO:0000256" key="12">
    <source>
        <dbReference type="NCBIfam" id="TIGR00437"/>
    </source>
</evidence>
<dbReference type="PROSITE" id="PS51711">
    <property type="entry name" value="G_FEOB"/>
    <property type="match status" value="1"/>
</dbReference>
<evidence type="ECO:0000256" key="1">
    <source>
        <dbReference type="ARBA" id="ARBA00004651"/>
    </source>
</evidence>
<evidence type="ECO:0000256" key="6">
    <source>
        <dbReference type="ARBA" id="ARBA00022741"/>
    </source>
</evidence>
<comment type="caution">
    <text evidence="17">The sequence shown here is derived from an EMBL/GenBank/DDBJ whole genome shotgun (WGS) entry which is preliminary data.</text>
</comment>
<evidence type="ECO:0000256" key="10">
    <source>
        <dbReference type="ARBA" id="ARBA00023134"/>
    </source>
</evidence>
<feature type="binding site" evidence="13">
    <location>
        <begin position="54"/>
        <end position="57"/>
    </location>
    <ligand>
        <name>GTP</name>
        <dbReference type="ChEBI" id="CHEBI:37565"/>
        <label>1</label>
    </ligand>
</feature>
<feature type="transmembrane region" description="Helical" evidence="15">
    <location>
        <begin position="352"/>
        <end position="373"/>
    </location>
</feature>
<sequence>MKKIALLGMPNTGKSTFFNRLTGSIAKVGNWPGITVDLLSAKILLGGDMVEVVDLPGIYNLHGFSDDEQVVRQFLEEQPVNALVVIANPTQLDRQLALVLQLRSLGLPMILLLNMSDEARRLGVHIDVPGLARALRMPVAELSAKYGQGFPQVRHQMEQILRQQGTPRAAQTGVLQEDDALGQELNTLLRQHVTIPVQIKAGWSERIDKLLLHPWLGLPLFFLAMLLLFEAVYGVGTPLQDALGWTLDTVKTTWLAPALAGFPPLLQNFLLSGIYDGVGTVLTFLPIILVFFVGMSVVEDSGYLARAAFLMDALMSRLGLDGRAFVMQLMGFGCNVPAIMGTRIMRSRSARLLSMLIIPFSLCSARLQVFLFFTSVLFSPRTAPLVLFSLYVMSLLAALLTALVWKRRFSSYEPMLLEMPPYRLPTLRQMFSQGWQQSRHFLAGASGFIVLGVVAVWALTHFPTGVTPAGPDTLAGILASWLEPVFQPLGIDKLLSIALLFGFVAKEIVIGALAVIFGSSNEALGGIISARMDWVQAYGFMLFTLIYTPCLATVAALQRESRSWGFTSFSLLWSLGLAWITSFLFYQGARALGL</sequence>
<evidence type="ECO:0000256" key="7">
    <source>
        <dbReference type="ARBA" id="ARBA00022989"/>
    </source>
</evidence>
<evidence type="ECO:0000256" key="11">
    <source>
        <dbReference type="ARBA" id="ARBA00023136"/>
    </source>
</evidence>
<evidence type="ECO:0000256" key="13">
    <source>
        <dbReference type="PIRSR" id="PIRSR603373-1"/>
    </source>
</evidence>
<comment type="function">
    <text evidence="15">Probable transporter of a GTP-driven Fe(2+) uptake system.</text>
</comment>
<gene>
    <name evidence="17" type="primary">feoB</name>
    <name evidence="17" type="ORF">EC580_12955</name>
</gene>
<protein>
    <recommendedName>
        <fullName evidence="12 15">Ferrous iron transport protein B</fullName>
    </recommendedName>
</protein>
<evidence type="ECO:0000256" key="5">
    <source>
        <dbReference type="ARBA" id="ARBA00022692"/>
    </source>
</evidence>
<feature type="binding site" evidence="13">
    <location>
        <begin position="8"/>
        <end position="15"/>
    </location>
    <ligand>
        <name>GTP</name>
        <dbReference type="ChEBI" id="CHEBI:37565"/>
        <label>1</label>
    </ligand>
</feature>